<dbReference type="Proteomes" id="UP000503349">
    <property type="component" value="Chromosome 1"/>
</dbReference>
<organism evidence="3 4">
    <name type="scientific">Channa argus</name>
    <name type="common">Northern snakehead</name>
    <name type="synonym">Ophicephalus argus</name>
    <dbReference type="NCBI Taxonomy" id="215402"/>
    <lineage>
        <taxon>Eukaryota</taxon>
        <taxon>Metazoa</taxon>
        <taxon>Chordata</taxon>
        <taxon>Craniata</taxon>
        <taxon>Vertebrata</taxon>
        <taxon>Euteleostomi</taxon>
        <taxon>Actinopterygii</taxon>
        <taxon>Neopterygii</taxon>
        <taxon>Teleostei</taxon>
        <taxon>Neoteleostei</taxon>
        <taxon>Acanthomorphata</taxon>
        <taxon>Anabantaria</taxon>
        <taxon>Anabantiformes</taxon>
        <taxon>Channoidei</taxon>
        <taxon>Channidae</taxon>
        <taxon>Channa</taxon>
    </lineage>
</organism>
<feature type="chain" id="PRO_5026275416" description="Ig-like domain-containing protein" evidence="1">
    <location>
        <begin position="21"/>
        <end position="180"/>
    </location>
</feature>
<evidence type="ECO:0000313" key="4">
    <source>
        <dbReference type="Proteomes" id="UP000503349"/>
    </source>
</evidence>
<dbReference type="InterPro" id="IPR007110">
    <property type="entry name" value="Ig-like_dom"/>
</dbReference>
<name>A0A6G1QW58_CHAAH</name>
<reference evidence="3 4" key="1">
    <citation type="submission" date="2019-02" db="EMBL/GenBank/DDBJ databases">
        <title>Opniocepnalus argus genome.</title>
        <authorList>
            <person name="Zhou C."/>
            <person name="Xiao S."/>
        </authorList>
    </citation>
    <scope>NUCLEOTIDE SEQUENCE [LARGE SCALE GENOMIC DNA]</scope>
    <source>
        <strain evidence="3">OARG1902GOOAL</strain>
        <tissue evidence="3">Muscle</tissue>
    </source>
</reference>
<protein>
    <recommendedName>
        <fullName evidence="2">Ig-like domain-containing protein</fullName>
    </recommendedName>
</protein>
<dbReference type="Pfam" id="PF07686">
    <property type="entry name" value="V-set"/>
    <property type="match status" value="1"/>
</dbReference>
<dbReference type="Gene3D" id="2.60.40.10">
    <property type="entry name" value="Immunoglobulins"/>
    <property type="match status" value="1"/>
</dbReference>
<sequence>MKVTVYSCWFFLVLGSNAAAEIIQKVFEEKQQISLPCPRPQDAKVTWSRETNGHKEDILTAHDRDEKHINDPDKRFSSLGDKSLYISRAAVSDSGTYFCNNKKAVELTVIPSGTSDQTEPTYSTICEYPPTEIKMATESPYSLISGTVVDGNNKGQTELNYSTYVLLDKPQTPANNHDHL</sequence>
<dbReference type="PROSITE" id="PS50835">
    <property type="entry name" value="IG_LIKE"/>
    <property type="match status" value="1"/>
</dbReference>
<dbReference type="EMBL" id="CM015712">
    <property type="protein sequence ID" value="KAF3706931.1"/>
    <property type="molecule type" value="Genomic_DNA"/>
</dbReference>
<evidence type="ECO:0000256" key="1">
    <source>
        <dbReference type="SAM" id="SignalP"/>
    </source>
</evidence>
<reference evidence="4" key="2">
    <citation type="submission" date="2019-02" db="EMBL/GenBank/DDBJ databases">
        <title>Opniocepnalus argus Var Kimnra genome.</title>
        <authorList>
            <person name="Zhou C."/>
            <person name="Xiao S."/>
        </authorList>
    </citation>
    <scope>NUCLEOTIDE SEQUENCE [LARGE SCALE GENOMIC DNA]</scope>
</reference>
<dbReference type="SUPFAM" id="SSF48726">
    <property type="entry name" value="Immunoglobulin"/>
    <property type="match status" value="1"/>
</dbReference>
<evidence type="ECO:0000259" key="2">
    <source>
        <dbReference type="PROSITE" id="PS50835"/>
    </source>
</evidence>
<keyword evidence="4" id="KW-1185">Reference proteome</keyword>
<keyword evidence="1" id="KW-0732">Signal</keyword>
<dbReference type="InterPro" id="IPR013106">
    <property type="entry name" value="Ig_V-set"/>
</dbReference>
<proteinExistence type="predicted"/>
<dbReference type="InterPro" id="IPR013783">
    <property type="entry name" value="Ig-like_fold"/>
</dbReference>
<dbReference type="AlphaFoldDB" id="A0A6G1QW58"/>
<evidence type="ECO:0000313" key="3">
    <source>
        <dbReference type="EMBL" id="KAF3706931.1"/>
    </source>
</evidence>
<dbReference type="InterPro" id="IPR036179">
    <property type="entry name" value="Ig-like_dom_sf"/>
</dbReference>
<feature type="domain" description="Ig-like" evidence="2">
    <location>
        <begin position="1"/>
        <end position="99"/>
    </location>
</feature>
<gene>
    <name evidence="3" type="ORF">EXN66_Car000102</name>
</gene>
<feature type="signal peptide" evidence="1">
    <location>
        <begin position="1"/>
        <end position="20"/>
    </location>
</feature>
<accession>A0A6G1QW58</accession>